<name>A0A660SBA0_UNCT6</name>
<protein>
    <submittedName>
        <fullName evidence="1">Uncharacterized protein</fullName>
    </submittedName>
</protein>
<proteinExistence type="predicted"/>
<dbReference type="Proteomes" id="UP000282321">
    <property type="component" value="Unassembled WGS sequence"/>
</dbReference>
<dbReference type="SUPFAM" id="SSF69322">
    <property type="entry name" value="Tricorn protease domain 2"/>
    <property type="match status" value="1"/>
</dbReference>
<comment type="caution">
    <text evidence="1">The sequence shown here is derived from an EMBL/GenBank/DDBJ whole genome shotgun (WGS) entry which is preliminary data.</text>
</comment>
<reference evidence="1 2" key="1">
    <citation type="submission" date="2018-06" db="EMBL/GenBank/DDBJ databases">
        <title>Extensive metabolic versatility and redundancy in microbially diverse, dynamic hydrothermal sediments.</title>
        <authorList>
            <person name="Dombrowski N."/>
            <person name="Teske A."/>
            <person name="Baker B.J."/>
        </authorList>
    </citation>
    <scope>NUCLEOTIDE SEQUENCE [LARGE SCALE GENOMIC DNA]</scope>
    <source>
        <strain evidence="1">B35_G9</strain>
    </source>
</reference>
<sequence length="313" mass="34691">MRTIKFGLFISMIVLFVAGCSIFHSPSWNQVEIGTTHTIERIQFTSDGRGYLVTNGGEIFAYENDGWNEIANPDTLNLPLYDMDVFGNIVYICGGDDSNSVVIKIDTSGNASVIMRDTLGGLTGIDGLDTNSIWVCGNDVIYYFNGSYWAPKYLANSWDPHPFKVGALSGETAFFVASKDSGSVLLKYSNGTWNTVTLGNGDKLNDIFFLNRSTGYIVGNENKIYYYNGSVFIEDTSMENLDISLYAVYKSDINSGYIVGGLGSGLNSTIYRFNQGKWEKEEGIKNAILRTVYYSDENDVWIGGDLGKLFHKH</sequence>
<organism evidence="1 2">
    <name type="scientific">candidate division TA06 bacterium</name>
    <dbReference type="NCBI Taxonomy" id="2250710"/>
    <lineage>
        <taxon>Bacteria</taxon>
        <taxon>Bacteria division TA06</taxon>
    </lineage>
</organism>
<dbReference type="EMBL" id="QNBC01000003">
    <property type="protein sequence ID" value="RKX68078.1"/>
    <property type="molecule type" value="Genomic_DNA"/>
</dbReference>
<accession>A0A660SBA0</accession>
<dbReference type="AlphaFoldDB" id="A0A660SBA0"/>
<dbReference type="PROSITE" id="PS51257">
    <property type="entry name" value="PROKAR_LIPOPROTEIN"/>
    <property type="match status" value="1"/>
</dbReference>
<evidence type="ECO:0000313" key="1">
    <source>
        <dbReference type="EMBL" id="RKX68078.1"/>
    </source>
</evidence>
<evidence type="ECO:0000313" key="2">
    <source>
        <dbReference type="Proteomes" id="UP000282321"/>
    </source>
</evidence>
<gene>
    <name evidence="1" type="ORF">DRP44_00380</name>
</gene>